<dbReference type="GO" id="GO:0046718">
    <property type="term" value="P:symbiont entry into host cell"/>
    <property type="evidence" value="ECO:0007669"/>
    <property type="project" value="UniProtKB-KW"/>
</dbReference>
<feature type="domain" description="Herpesvirus glycoprotein L C-terminal" evidence="14">
    <location>
        <begin position="156"/>
        <end position="208"/>
    </location>
</feature>
<dbReference type="HAMAP" id="MF_04034">
    <property type="entry name" value="HSV_GL_alphagamma"/>
    <property type="match status" value="1"/>
</dbReference>
<keyword evidence="7" id="KW-1043">Host membrane</keyword>
<dbReference type="PROSITE" id="PS52024">
    <property type="entry name" value="GL_AHV"/>
    <property type="match status" value="1"/>
</dbReference>
<proteinExistence type="inferred from homology"/>
<keyword evidence="2" id="KW-1032">Host cell membrane</keyword>
<name>Q9DPT3_MEHV1</name>
<keyword evidence="8" id="KW-0261">Viral envelope protein</keyword>
<accession>Q9DPT3</accession>
<dbReference type="GO" id="GO:0019031">
    <property type="term" value="C:viral envelope"/>
    <property type="evidence" value="ECO:0007669"/>
    <property type="project" value="UniProtKB-KW"/>
</dbReference>
<evidence type="ECO:0000259" key="13">
    <source>
        <dbReference type="Pfam" id="PF05259"/>
    </source>
</evidence>
<dbReference type="Proteomes" id="UP000175168">
    <property type="component" value="Segment"/>
</dbReference>
<keyword evidence="3" id="KW-1169">Fusion of virus membrane with host cell membrane</keyword>
<gene>
    <name evidence="15" type="primary">HVT008</name>
</gene>
<dbReference type="InterPro" id="IPR034708">
    <property type="entry name" value="HSV_GL_alphagamma"/>
</dbReference>
<keyword evidence="16" id="KW-1185">Reference proteome</keyword>
<evidence type="ECO:0000256" key="2">
    <source>
        <dbReference type="ARBA" id="ARBA00022511"/>
    </source>
</evidence>
<keyword evidence="5" id="KW-1040">Host Golgi apparatus</keyword>
<evidence type="ECO:0000256" key="8">
    <source>
        <dbReference type="ARBA" id="ARBA00022879"/>
    </source>
</evidence>
<feature type="domain" description="Herpesvirus glycoprotein L N-terminal" evidence="13">
    <location>
        <begin position="50"/>
        <end position="148"/>
    </location>
</feature>
<dbReference type="InterPro" id="IPR007923">
    <property type="entry name" value="Herpes_gL_N"/>
</dbReference>
<evidence type="ECO:0000256" key="11">
    <source>
        <dbReference type="ARBA" id="ARBA00023180"/>
    </source>
</evidence>
<evidence type="ECO:0000256" key="10">
    <source>
        <dbReference type="ARBA" id="ARBA00023157"/>
    </source>
</evidence>
<keyword evidence="11" id="KW-0325">Glycoprotein</keyword>
<keyword evidence="10" id="KW-1015">Disulfide bond</keyword>
<protein>
    <submittedName>
        <fullName evidence="15">UL1 virion surface glycoprotein L</fullName>
    </submittedName>
</protein>
<evidence type="ECO:0000256" key="3">
    <source>
        <dbReference type="ARBA" id="ARBA00022521"/>
    </source>
</evidence>
<dbReference type="EMBL" id="AF291866">
    <property type="protein sequence ID" value="AAG45738.1"/>
    <property type="molecule type" value="Genomic_DNA"/>
</dbReference>
<keyword evidence="4" id="KW-1162">Viral penetration into host cytoplasm</keyword>
<evidence type="ECO:0000256" key="12">
    <source>
        <dbReference type="ARBA" id="ARBA00023296"/>
    </source>
</evidence>
<evidence type="ECO:0000256" key="6">
    <source>
        <dbReference type="ARBA" id="ARBA00022844"/>
    </source>
</evidence>
<evidence type="ECO:0000256" key="1">
    <source>
        <dbReference type="ARBA" id="ARBA00022506"/>
    </source>
</evidence>
<dbReference type="GO" id="GO:0019064">
    <property type="term" value="P:fusion of virus membrane with host plasma membrane"/>
    <property type="evidence" value="ECO:0007669"/>
    <property type="project" value="UniProtKB-KW"/>
</dbReference>
<keyword evidence="6" id="KW-0946">Virion</keyword>
<dbReference type="InterPro" id="IPR022200">
    <property type="entry name" value="Herpes_gL_C"/>
</dbReference>
<evidence type="ECO:0000313" key="16">
    <source>
        <dbReference type="Proteomes" id="UP000175168"/>
    </source>
</evidence>
<evidence type="ECO:0000256" key="9">
    <source>
        <dbReference type="ARBA" id="ARBA00023136"/>
    </source>
</evidence>
<evidence type="ECO:0000256" key="7">
    <source>
        <dbReference type="ARBA" id="ARBA00022870"/>
    </source>
</evidence>
<evidence type="ECO:0000256" key="4">
    <source>
        <dbReference type="ARBA" id="ARBA00022595"/>
    </source>
</evidence>
<keyword evidence="9" id="KW-0472">Membrane</keyword>
<keyword evidence="1" id="KW-1168">Fusion of virus membrane with host membrane</keyword>
<dbReference type="Pfam" id="PF12524">
    <property type="entry name" value="GlyL_C"/>
    <property type="match status" value="1"/>
</dbReference>
<evidence type="ECO:0000259" key="14">
    <source>
        <dbReference type="Pfam" id="PF12524"/>
    </source>
</evidence>
<sequence length="214" mass="24120">MIFEVMSRTFVFNRRGNMKVSMSVACILLVYVYRVFFASAEAFMNWSDRDLTYGFVRAPNVTTIVHLECIPTSKLTSMRYAEPSSDEVPSGIIIKTNCSLPEFILWYERVGVAAWVNPIIGTSLLLEDVLRSRLDDSVKAGIGTLLSKIAYLIPTSHLRNRGAGCINLYASHDGTCYGSVHFDRFERSADDDNRGSFCRNKTPRLRNGGRPRET</sequence>
<organism evidence="15 16">
    <name type="scientific">Meleagrid herpesvirus 1</name>
    <name type="common">MeHV-1</name>
    <name type="synonym">Turkey herpesvirus</name>
    <dbReference type="NCBI Taxonomy" id="37108"/>
    <lineage>
        <taxon>Viruses</taxon>
        <taxon>Duplodnaviria</taxon>
        <taxon>Heunggongvirae</taxon>
        <taxon>Peploviricota</taxon>
        <taxon>Herviviricetes</taxon>
        <taxon>Herpesvirales</taxon>
        <taxon>Orthoherpesviridae</taxon>
        <taxon>Alphaherpesvirinae</taxon>
        <taxon>Mardivirus</taxon>
        <taxon>Mardivirus meleagridalpha1</taxon>
    </lineage>
</organism>
<dbReference type="Pfam" id="PF05259">
    <property type="entry name" value="Herpes_UL1"/>
    <property type="match status" value="1"/>
</dbReference>
<dbReference type="Gene3D" id="3.30.390.170">
    <property type="match status" value="1"/>
</dbReference>
<evidence type="ECO:0000256" key="5">
    <source>
        <dbReference type="ARBA" id="ARBA00022812"/>
    </source>
</evidence>
<reference evidence="15 16" key="1">
    <citation type="journal article" date="2001" name="J. Virol.">
        <title>The genome of turkey herpesvirus.</title>
        <authorList>
            <person name="Afonso C.L."/>
            <person name="Tulman E.R."/>
            <person name="Lu Z."/>
            <person name="Zsak L."/>
            <person name="Rock D.L."/>
            <person name="Kutish G.F."/>
        </authorList>
    </citation>
    <scope>NUCLEOTIDE SEQUENCE [LARGE SCALE GENOMIC DNA]</scope>
    <source>
        <strain evidence="15">FC126</strain>
    </source>
</reference>
<organismHost>
    <name type="scientific">Gallus gallus</name>
    <name type="common">Chicken</name>
    <dbReference type="NCBI Taxonomy" id="9031"/>
</organismHost>
<organismHost>
    <name type="scientific">Meleagris gallopavo</name>
    <name type="common">Wild turkey</name>
    <dbReference type="NCBI Taxonomy" id="9103"/>
</organismHost>
<keyword evidence="12" id="KW-1160">Virus entry into host cell</keyword>
<evidence type="ECO:0000313" key="15">
    <source>
        <dbReference type="EMBL" id="AAG45738.1"/>
    </source>
</evidence>
<dbReference type="InterPro" id="IPR038311">
    <property type="entry name" value="Herpes_gL_N_sf"/>
</dbReference>